<gene>
    <name evidence="3" type="ORF">B0J11DRAFT_240690</name>
</gene>
<protein>
    <recommendedName>
        <fullName evidence="2">PD-(D/E)XK nuclease-like domain-containing protein</fullName>
    </recommendedName>
</protein>
<dbReference type="OrthoDB" id="5244165at2759"/>
<evidence type="ECO:0000259" key="2">
    <source>
        <dbReference type="Pfam" id="PF20516"/>
    </source>
</evidence>
<dbReference type="EMBL" id="JAGMWT010000035">
    <property type="protein sequence ID" value="KAH7108868.1"/>
    <property type="molecule type" value="Genomic_DNA"/>
</dbReference>
<feature type="region of interest" description="Disordered" evidence="1">
    <location>
        <begin position="50"/>
        <end position="74"/>
    </location>
</feature>
<dbReference type="Proteomes" id="UP000700596">
    <property type="component" value="Unassembled WGS sequence"/>
</dbReference>
<evidence type="ECO:0000256" key="1">
    <source>
        <dbReference type="SAM" id="MobiDB-lite"/>
    </source>
</evidence>
<dbReference type="InterPro" id="IPR046797">
    <property type="entry name" value="PDDEXK_12"/>
</dbReference>
<comment type="caution">
    <text evidence="3">The sequence shown here is derived from an EMBL/GenBank/DDBJ whole genome shotgun (WGS) entry which is preliminary data.</text>
</comment>
<evidence type="ECO:0000313" key="3">
    <source>
        <dbReference type="EMBL" id="KAH7108868.1"/>
    </source>
</evidence>
<name>A0A9P9CXG5_9PLEO</name>
<sequence>MLPRANPLCRIRYPSPQLLARLHPSREGNLQELDRQCEFSPTRCRGAIQLDQARPEANTHHTTRGSPARDLTRTPGADAFYSMLAEIQTYAQVAMDKHYPESSWNSFVHTPTLLTVFSQVPPSNMRPQARVVGAMVAGIVKDCLPEYDLPPSLTSRLNTTKFSASSATTQSSATGTVVTSTIDTKRVDYVLSLALPVESTLGKVVSGVSWDQVRGDSNPWAHVNQTSLLSLQLSPIAVSIETKVASGQDPLLQLGTWTAAWYKRMRVHRAYLYESLPKVLSDGTHEDKMPTTLVLEVVKHE</sequence>
<feature type="domain" description="PD-(D/E)XK nuclease-like" evidence="2">
    <location>
        <begin position="58"/>
        <end position="301"/>
    </location>
</feature>
<dbReference type="AlphaFoldDB" id="A0A9P9CXG5"/>
<organism evidence="3 4">
    <name type="scientific">Dendryphion nanum</name>
    <dbReference type="NCBI Taxonomy" id="256645"/>
    <lineage>
        <taxon>Eukaryota</taxon>
        <taxon>Fungi</taxon>
        <taxon>Dikarya</taxon>
        <taxon>Ascomycota</taxon>
        <taxon>Pezizomycotina</taxon>
        <taxon>Dothideomycetes</taxon>
        <taxon>Pleosporomycetidae</taxon>
        <taxon>Pleosporales</taxon>
        <taxon>Torulaceae</taxon>
        <taxon>Dendryphion</taxon>
    </lineage>
</organism>
<proteinExistence type="predicted"/>
<evidence type="ECO:0000313" key="4">
    <source>
        <dbReference type="Proteomes" id="UP000700596"/>
    </source>
</evidence>
<keyword evidence="4" id="KW-1185">Reference proteome</keyword>
<reference evidence="3" key="1">
    <citation type="journal article" date="2021" name="Nat. Commun.">
        <title>Genetic determinants of endophytism in the Arabidopsis root mycobiome.</title>
        <authorList>
            <person name="Mesny F."/>
            <person name="Miyauchi S."/>
            <person name="Thiergart T."/>
            <person name="Pickel B."/>
            <person name="Atanasova L."/>
            <person name="Karlsson M."/>
            <person name="Huettel B."/>
            <person name="Barry K.W."/>
            <person name="Haridas S."/>
            <person name="Chen C."/>
            <person name="Bauer D."/>
            <person name="Andreopoulos W."/>
            <person name="Pangilinan J."/>
            <person name="LaButti K."/>
            <person name="Riley R."/>
            <person name="Lipzen A."/>
            <person name="Clum A."/>
            <person name="Drula E."/>
            <person name="Henrissat B."/>
            <person name="Kohler A."/>
            <person name="Grigoriev I.V."/>
            <person name="Martin F.M."/>
            <person name="Hacquard S."/>
        </authorList>
    </citation>
    <scope>NUCLEOTIDE SEQUENCE</scope>
    <source>
        <strain evidence="3">MPI-CAGE-CH-0243</strain>
    </source>
</reference>
<dbReference type="Pfam" id="PF20516">
    <property type="entry name" value="PDDEXK_12"/>
    <property type="match status" value="1"/>
</dbReference>
<accession>A0A9P9CXG5</accession>